<dbReference type="AlphaFoldDB" id="A0A1S6ITT5"/>
<evidence type="ECO:0000259" key="2">
    <source>
        <dbReference type="Pfam" id="PF07786"/>
    </source>
</evidence>
<reference evidence="3 4" key="1">
    <citation type="journal article" date="2016" name="Int. J. Syst. Evol. Microbiol.">
        <title>Desulfotomaculum ferrireducens sp. nov., a moderately thermophilic sulfate-reducing and dissimilatory Fe(III)-reducing bacterium isolated from compost.</title>
        <authorList>
            <person name="Yang G."/>
            <person name="Guo J."/>
            <person name="Zhuang L."/>
            <person name="Yuan Y."/>
            <person name="Zhou S."/>
        </authorList>
    </citation>
    <scope>NUCLEOTIDE SEQUENCE [LARGE SCALE GENOMIC DNA]</scope>
    <source>
        <strain evidence="3 4">GSS09</strain>
    </source>
</reference>
<keyword evidence="1" id="KW-0472">Membrane</keyword>
<dbReference type="STRING" id="1833852.B0537_03115"/>
<dbReference type="EMBL" id="CP019698">
    <property type="protein sequence ID" value="AQS58170.1"/>
    <property type="molecule type" value="Genomic_DNA"/>
</dbReference>
<feature type="transmembrane region" description="Helical" evidence="1">
    <location>
        <begin position="129"/>
        <end position="149"/>
    </location>
</feature>
<accession>A0A1S6ITT5</accession>
<protein>
    <recommendedName>
        <fullName evidence="2">Heparan-alpha-glucosaminide N-acetyltransferase catalytic domain-containing protein</fullName>
    </recommendedName>
</protein>
<feature type="transmembrane region" description="Helical" evidence="1">
    <location>
        <begin position="52"/>
        <end position="74"/>
    </location>
</feature>
<evidence type="ECO:0000256" key="1">
    <source>
        <dbReference type="SAM" id="Phobius"/>
    </source>
</evidence>
<proteinExistence type="predicted"/>
<keyword evidence="1" id="KW-0812">Transmembrane</keyword>
<feature type="transmembrane region" description="Helical" evidence="1">
    <location>
        <begin position="211"/>
        <end position="231"/>
    </location>
</feature>
<gene>
    <name evidence="3" type="ORF">B0537_03115</name>
</gene>
<feature type="transmembrane region" description="Helical" evidence="1">
    <location>
        <begin position="20"/>
        <end position="40"/>
    </location>
</feature>
<feature type="transmembrane region" description="Helical" evidence="1">
    <location>
        <begin position="104"/>
        <end position="122"/>
    </location>
</feature>
<dbReference type="InterPro" id="IPR012429">
    <property type="entry name" value="HGSNAT_cat"/>
</dbReference>
<keyword evidence="4" id="KW-1185">Reference proteome</keyword>
<dbReference type="Pfam" id="PF07786">
    <property type="entry name" value="HGSNAT_cat"/>
    <property type="match status" value="1"/>
</dbReference>
<evidence type="ECO:0000313" key="4">
    <source>
        <dbReference type="Proteomes" id="UP000189464"/>
    </source>
</evidence>
<organism evidence="3 4">
    <name type="scientific">Desulforamulus ferrireducens</name>
    <dbReference type="NCBI Taxonomy" id="1833852"/>
    <lineage>
        <taxon>Bacteria</taxon>
        <taxon>Bacillati</taxon>
        <taxon>Bacillota</taxon>
        <taxon>Clostridia</taxon>
        <taxon>Eubacteriales</taxon>
        <taxon>Peptococcaceae</taxon>
        <taxon>Desulforamulus</taxon>
    </lineage>
</organism>
<keyword evidence="1" id="KW-1133">Transmembrane helix</keyword>
<feature type="domain" description="Heparan-alpha-glucosaminide N-acetyltransferase catalytic" evidence="2">
    <location>
        <begin position="13"/>
        <end position="222"/>
    </location>
</feature>
<dbReference type="KEGG" id="dfg:B0537_03115"/>
<feature type="transmembrane region" description="Helical" evidence="1">
    <location>
        <begin position="81"/>
        <end position="98"/>
    </location>
</feature>
<sequence length="232" mass="26459">MEKRNCPMKFSNRIWELDSLRGLAILLMVMFHLIFDLNAFYQIPIPYEQGPIYYVGKAAAVLFIFVAGVSCTLSRNNVKRGIKLVLWGMVITLVTSIVVPGSNIIFGILHFLGVSILLYPLFKKLNPMSMLLLGTIIILSGTLLDHISMSNNWLAPLGLVAKSFFSLDYYPLIPWFGLFLYGVAGGQMLYREKKSLFHFRPKRSLLSTLGQHSLFIYLIHQPVILLFLYLFF</sequence>
<dbReference type="Proteomes" id="UP000189464">
    <property type="component" value="Chromosome"/>
</dbReference>
<name>A0A1S6ITT5_9FIRM</name>
<dbReference type="OrthoDB" id="9807591at2"/>
<evidence type="ECO:0000313" key="3">
    <source>
        <dbReference type="EMBL" id="AQS58170.1"/>
    </source>
</evidence>
<feature type="transmembrane region" description="Helical" evidence="1">
    <location>
        <begin position="169"/>
        <end position="190"/>
    </location>
</feature>